<reference evidence="2 3" key="1">
    <citation type="submission" date="2016-11" db="EMBL/GenBank/DDBJ databases">
        <authorList>
            <person name="Jaros S."/>
            <person name="Januszkiewicz K."/>
            <person name="Wedrychowicz H."/>
        </authorList>
    </citation>
    <scope>NUCLEOTIDE SEQUENCE [LARGE SCALE GENOMIC DNA]</scope>
    <source>
        <strain evidence="2 3">DSM 3090</strain>
    </source>
</reference>
<dbReference type="STRING" id="1121331.SAMN02745248_00777"/>
<dbReference type="Proteomes" id="UP000183952">
    <property type="component" value="Unassembled WGS sequence"/>
</dbReference>
<dbReference type="EMBL" id="FRAD01000005">
    <property type="protein sequence ID" value="SHJ71154.1"/>
    <property type="molecule type" value="Genomic_DNA"/>
</dbReference>
<dbReference type="InterPro" id="IPR009620">
    <property type="entry name" value="UPF0236"/>
</dbReference>
<dbReference type="AlphaFoldDB" id="A0A1M6LJ03"/>
<protein>
    <submittedName>
        <fullName evidence="2">Uncharacterized protein family (UPF0236)</fullName>
    </submittedName>
</protein>
<accession>A0A1M6LJ03</accession>
<keyword evidence="3" id="KW-1185">Reference proteome</keyword>
<evidence type="ECO:0000313" key="2">
    <source>
        <dbReference type="EMBL" id="SHJ71154.1"/>
    </source>
</evidence>
<sequence>KKELKLGISYEGWKKRNGSKEAYVVENKLVWASFESSKKFKELGDASIAEVYNVDEIETRILNGDGALWIRQSLEEEGVHFQLDPFHRSQAIIRAIPDKKEAHKLIKILNVGKVEESFEYITNLMIKYT</sequence>
<organism evidence="2 3">
    <name type="scientific">Hathewaya proteolytica DSM 3090</name>
    <dbReference type="NCBI Taxonomy" id="1121331"/>
    <lineage>
        <taxon>Bacteria</taxon>
        <taxon>Bacillati</taxon>
        <taxon>Bacillota</taxon>
        <taxon>Clostridia</taxon>
        <taxon>Eubacteriales</taxon>
        <taxon>Clostridiaceae</taxon>
        <taxon>Hathewaya</taxon>
    </lineage>
</organism>
<feature type="non-terminal residue" evidence="2">
    <location>
        <position position="1"/>
    </location>
</feature>
<proteinExistence type="inferred from homology"/>
<name>A0A1M6LJ03_9CLOT</name>
<evidence type="ECO:0000256" key="1">
    <source>
        <dbReference type="ARBA" id="ARBA00006539"/>
    </source>
</evidence>
<comment type="similarity">
    <text evidence="1">Belongs to the UPF0236 family.</text>
</comment>
<dbReference type="RefSeq" id="WP_178139216.1">
    <property type="nucleotide sequence ID" value="NZ_FRAD01000005.1"/>
</dbReference>
<evidence type="ECO:0000313" key="3">
    <source>
        <dbReference type="Proteomes" id="UP000183952"/>
    </source>
</evidence>
<dbReference type="Pfam" id="PF06782">
    <property type="entry name" value="UPF0236"/>
    <property type="match status" value="1"/>
</dbReference>
<gene>
    <name evidence="2" type="ORF">SAMN02745248_00777</name>
</gene>